<protein>
    <submittedName>
        <fullName evidence="3">Predicted DNA-binding transcriptional regulator YafY, contains an HTH and WYL domains</fullName>
    </submittedName>
</protein>
<dbReference type="PROSITE" id="PS52050">
    <property type="entry name" value="WYL"/>
    <property type="match status" value="1"/>
</dbReference>
<name>A0AAJ5BE49_MYRPR</name>
<dbReference type="RefSeq" id="WP_041890547.1">
    <property type="nucleotide sequence ID" value="NZ_CP010817.1"/>
</dbReference>
<reference evidence="3 4" key="1">
    <citation type="submission" date="2016-10" db="EMBL/GenBank/DDBJ databases">
        <authorList>
            <person name="Varghese N."/>
            <person name="Submissions S."/>
        </authorList>
    </citation>
    <scope>NUCLEOTIDE SEQUENCE [LARGE SCALE GENOMIC DNA]</scope>
    <source>
        <strain evidence="4">DSM 19823 / KCTC 23066 / CCTCC M 208030 / D25</strain>
    </source>
</reference>
<evidence type="ECO:0000259" key="1">
    <source>
        <dbReference type="Pfam" id="PF13280"/>
    </source>
</evidence>
<dbReference type="Pfam" id="PF25583">
    <property type="entry name" value="WCX"/>
    <property type="match status" value="1"/>
</dbReference>
<dbReference type="EMBL" id="FOFY01000007">
    <property type="protein sequence ID" value="SEQ93844.1"/>
    <property type="molecule type" value="Genomic_DNA"/>
</dbReference>
<dbReference type="KEGG" id="mpw:MPR_1342"/>
<proteinExistence type="predicted"/>
<organism evidence="3 4">
    <name type="scientific">Myroides profundi</name>
    <dbReference type="NCBI Taxonomy" id="480520"/>
    <lineage>
        <taxon>Bacteria</taxon>
        <taxon>Pseudomonadati</taxon>
        <taxon>Bacteroidota</taxon>
        <taxon>Flavobacteriia</taxon>
        <taxon>Flavobacteriales</taxon>
        <taxon>Flavobacteriaceae</taxon>
        <taxon>Myroides</taxon>
    </lineage>
</organism>
<dbReference type="PANTHER" id="PTHR34580">
    <property type="match status" value="1"/>
</dbReference>
<accession>A0AAJ5BE49</accession>
<comment type="caution">
    <text evidence="3">The sequence shown here is derived from an EMBL/GenBank/DDBJ whole genome shotgun (WGS) entry which is preliminary data.</text>
</comment>
<keyword evidence="3" id="KW-0238">DNA-binding</keyword>
<dbReference type="Pfam" id="PF13280">
    <property type="entry name" value="WYL"/>
    <property type="match status" value="1"/>
</dbReference>
<dbReference type="InterPro" id="IPR051534">
    <property type="entry name" value="CBASS_pafABC_assoc_protein"/>
</dbReference>
<keyword evidence="4" id="KW-1185">Reference proteome</keyword>
<dbReference type="InterPro" id="IPR057727">
    <property type="entry name" value="WCX_dom"/>
</dbReference>
<dbReference type="AlphaFoldDB" id="A0AAJ5BE49"/>
<evidence type="ECO:0000259" key="2">
    <source>
        <dbReference type="Pfam" id="PF25583"/>
    </source>
</evidence>
<dbReference type="InterPro" id="IPR026881">
    <property type="entry name" value="WYL_dom"/>
</dbReference>
<dbReference type="Proteomes" id="UP000183496">
    <property type="component" value="Unassembled WGS sequence"/>
</dbReference>
<feature type="domain" description="WYL" evidence="1">
    <location>
        <begin position="156"/>
        <end position="223"/>
    </location>
</feature>
<evidence type="ECO:0000313" key="4">
    <source>
        <dbReference type="Proteomes" id="UP000183496"/>
    </source>
</evidence>
<dbReference type="PANTHER" id="PTHR34580:SF9">
    <property type="entry name" value="SLL5097 PROTEIN"/>
    <property type="match status" value="1"/>
</dbReference>
<dbReference type="GO" id="GO:0003677">
    <property type="term" value="F:DNA binding"/>
    <property type="evidence" value="ECO:0007669"/>
    <property type="project" value="UniProtKB-KW"/>
</dbReference>
<gene>
    <name evidence="3" type="ORF">SAMN04488089_107166</name>
</gene>
<sequence length="332" mass="39485">MAINKNAYARYKILDKCFSNPYKEFYIEDLIEICCLELSEYFGKPMSVSRRQIYDDIKFMKSEVGFLAPIETYPNGKKRYHRYEEEGFSIEKQELTKEERDQITDTLMVLSRVKGLGDTAWIEELKVKFDSEHEALLNHEVFISFQENIDLIGINYLGDLYNYIKNKQTLEISYKSFKQKKDEKTIVSPQYLKQYNNRWFLFAWNQSKKQLTNFALDRIKKIAIANECYYKSDIDFNQDYFEEIIGVTNFIENKAEEVKIELSDDIIPYIETKPFHQSQKKIKDNILTIKVKINYELKQQILSYGNAMRVLSPESLKNDIKQILEESLSRYN</sequence>
<feature type="domain" description="WCX" evidence="2">
    <location>
        <begin position="255"/>
        <end position="326"/>
    </location>
</feature>
<evidence type="ECO:0000313" key="3">
    <source>
        <dbReference type="EMBL" id="SEQ93844.1"/>
    </source>
</evidence>